<sequence length="51" mass="5934">MERDRSENINDEVHVLDGMERGEGEEEENRVESVPEMPLLRVKSTTSLYVQ</sequence>
<reference evidence="1" key="1">
    <citation type="submission" date="2017-05" db="UniProtKB">
        <authorList>
            <consortium name="EnsemblMetazoa"/>
        </authorList>
    </citation>
    <scope>IDENTIFICATION</scope>
</reference>
<accession>A0A1X7SJY8</accession>
<dbReference type="InParanoid" id="A0A1X7SJY8"/>
<proteinExistence type="predicted"/>
<evidence type="ECO:0000313" key="1">
    <source>
        <dbReference type="EnsemblMetazoa" id="Aqu2.1.02432_001"/>
    </source>
</evidence>
<dbReference type="EnsemblMetazoa" id="Aqu2.1.02432_001">
    <property type="protein sequence ID" value="Aqu2.1.02432_001"/>
    <property type="gene ID" value="Aqu2.1.02432"/>
</dbReference>
<name>A0A1X7SJY8_AMPQE</name>
<organism evidence="1">
    <name type="scientific">Amphimedon queenslandica</name>
    <name type="common">Sponge</name>
    <dbReference type="NCBI Taxonomy" id="400682"/>
    <lineage>
        <taxon>Eukaryota</taxon>
        <taxon>Metazoa</taxon>
        <taxon>Porifera</taxon>
        <taxon>Demospongiae</taxon>
        <taxon>Heteroscleromorpha</taxon>
        <taxon>Haplosclerida</taxon>
        <taxon>Niphatidae</taxon>
        <taxon>Amphimedon</taxon>
    </lineage>
</organism>
<dbReference type="AlphaFoldDB" id="A0A1X7SJY8"/>
<protein>
    <submittedName>
        <fullName evidence="1">Uncharacterized protein</fullName>
    </submittedName>
</protein>